<organism evidence="1 2">
    <name type="scientific">Anaeromyces robustus</name>
    <dbReference type="NCBI Taxonomy" id="1754192"/>
    <lineage>
        <taxon>Eukaryota</taxon>
        <taxon>Fungi</taxon>
        <taxon>Fungi incertae sedis</taxon>
        <taxon>Chytridiomycota</taxon>
        <taxon>Chytridiomycota incertae sedis</taxon>
        <taxon>Neocallimastigomycetes</taxon>
        <taxon>Neocallimastigales</taxon>
        <taxon>Neocallimastigaceae</taxon>
        <taxon>Anaeromyces</taxon>
    </lineage>
</organism>
<proteinExistence type="predicted"/>
<name>A0A1Y1XAR2_9FUNG</name>
<dbReference type="AlphaFoldDB" id="A0A1Y1XAR2"/>
<comment type="caution">
    <text evidence="1">The sequence shown here is derived from an EMBL/GenBank/DDBJ whole genome shotgun (WGS) entry which is preliminary data.</text>
</comment>
<accession>A0A1Y1XAR2</accession>
<evidence type="ECO:0000313" key="2">
    <source>
        <dbReference type="Proteomes" id="UP000193944"/>
    </source>
</evidence>
<keyword evidence="2" id="KW-1185">Reference proteome</keyword>
<evidence type="ECO:0000313" key="1">
    <source>
        <dbReference type="EMBL" id="ORX82819.1"/>
    </source>
</evidence>
<dbReference type="Proteomes" id="UP000193944">
    <property type="component" value="Unassembled WGS sequence"/>
</dbReference>
<dbReference type="OrthoDB" id="2144452at2759"/>
<gene>
    <name evidence="1" type="ORF">BCR32DRAFT_292378</name>
</gene>
<sequence>MIKEELHNFTARSIELIAKCAVESFNSNYNLDLEVNQIFENFSHNQNNTKEVQNNEKTKEHDINEDEITILMDNLCIGLKKDGTKCNKKIPENRIFCGRHNSLGCTIPLTDYVDIIAKEKNYEIKPKIISIGNHWAEDTKMDKWPQIITTTTNPFRGYIMFFTDYDYYLGAGVFIFQYNSPLKKKNHCIATHYVEVNNYCESLGGNIYIKVNFSPIEKIKDKPVFERITDLLNPYGIAYDLTQITKGKKDYSDSNPIVTSNKINDILYKHNNVMYFNKDSYLKFCACKTREGENHFAWGRCGVDPEALCMLRKRLNNQDRNWSIKRNLVSYLYGSVKPIDLYAFPL</sequence>
<dbReference type="EMBL" id="MCFG01000086">
    <property type="protein sequence ID" value="ORX82819.1"/>
    <property type="molecule type" value="Genomic_DNA"/>
</dbReference>
<reference evidence="1 2" key="1">
    <citation type="submission" date="2016-08" db="EMBL/GenBank/DDBJ databases">
        <title>A Parts List for Fungal Cellulosomes Revealed by Comparative Genomics.</title>
        <authorList>
            <consortium name="DOE Joint Genome Institute"/>
            <person name="Haitjema C.H."/>
            <person name="Gilmore S.P."/>
            <person name="Henske J.K."/>
            <person name="Solomon K.V."/>
            <person name="De Groot R."/>
            <person name="Kuo A."/>
            <person name="Mondo S.J."/>
            <person name="Salamov A.A."/>
            <person name="Labutti K."/>
            <person name="Zhao Z."/>
            <person name="Chiniquy J."/>
            <person name="Barry K."/>
            <person name="Brewer H.M."/>
            <person name="Purvine S.O."/>
            <person name="Wright A.T."/>
            <person name="Boxma B."/>
            <person name="Van Alen T."/>
            <person name="Hackstein J.H."/>
            <person name="Baker S.E."/>
            <person name="Grigoriev I.V."/>
            <person name="O'Malley M.A."/>
        </authorList>
    </citation>
    <scope>NUCLEOTIDE SEQUENCE [LARGE SCALE GENOMIC DNA]</scope>
    <source>
        <strain evidence="1 2">S4</strain>
    </source>
</reference>
<protein>
    <submittedName>
        <fullName evidence="1">Uncharacterized protein</fullName>
    </submittedName>
</protein>
<reference evidence="1 2" key="2">
    <citation type="submission" date="2016-08" db="EMBL/GenBank/DDBJ databases">
        <title>Pervasive Adenine N6-methylation of Active Genes in Fungi.</title>
        <authorList>
            <consortium name="DOE Joint Genome Institute"/>
            <person name="Mondo S.J."/>
            <person name="Dannebaum R.O."/>
            <person name="Kuo R.C."/>
            <person name="Labutti K."/>
            <person name="Haridas S."/>
            <person name="Kuo A."/>
            <person name="Salamov A."/>
            <person name="Ahrendt S.R."/>
            <person name="Lipzen A."/>
            <person name="Sullivan W."/>
            <person name="Andreopoulos W.B."/>
            <person name="Clum A."/>
            <person name="Lindquist E."/>
            <person name="Daum C."/>
            <person name="Ramamoorthy G.K."/>
            <person name="Gryganskyi A."/>
            <person name="Culley D."/>
            <person name="Magnuson J.K."/>
            <person name="James T.Y."/>
            <person name="O'Malley M.A."/>
            <person name="Stajich J.E."/>
            <person name="Spatafora J.W."/>
            <person name="Visel A."/>
            <person name="Grigoriev I.V."/>
        </authorList>
    </citation>
    <scope>NUCLEOTIDE SEQUENCE [LARGE SCALE GENOMIC DNA]</scope>
    <source>
        <strain evidence="1 2">S4</strain>
    </source>
</reference>